<evidence type="ECO:0000256" key="8">
    <source>
        <dbReference type="ARBA" id="ARBA00038932"/>
    </source>
</evidence>
<dbReference type="FunCoup" id="F2UBZ7">
    <property type="interactions" value="324"/>
</dbReference>
<dbReference type="RefSeq" id="XP_004993312.1">
    <property type="nucleotide sequence ID" value="XM_004993255.1"/>
</dbReference>
<organism evidence="14">
    <name type="scientific">Salpingoeca rosetta (strain ATCC 50818 / BSB-021)</name>
    <dbReference type="NCBI Taxonomy" id="946362"/>
    <lineage>
        <taxon>Eukaryota</taxon>
        <taxon>Choanoflagellata</taxon>
        <taxon>Craspedida</taxon>
        <taxon>Salpingoecidae</taxon>
        <taxon>Salpingoeca</taxon>
    </lineage>
</organism>
<comment type="similarity">
    <text evidence="2">Belongs to the MIF family.</text>
</comment>
<dbReference type="EC" id="5.3.2.1" evidence="9"/>
<evidence type="ECO:0000256" key="10">
    <source>
        <dbReference type="ARBA" id="ARBA00041631"/>
    </source>
</evidence>
<keyword evidence="3" id="KW-0202">Cytokine</keyword>
<dbReference type="KEGG" id="sre:PTSG_12443"/>
<dbReference type="GO" id="GO:0005615">
    <property type="term" value="C:extracellular space"/>
    <property type="evidence" value="ECO:0007669"/>
    <property type="project" value="UniProtKB-KW"/>
</dbReference>
<proteinExistence type="inferred from homology"/>
<keyword evidence="4" id="KW-0964">Secreted</keyword>
<comment type="subcellular location">
    <subcellularLocation>
        <location evidence="1">Secreted</location>
    </subcellularLocation>
</comment>
<evidence type="ECO:0000256" key="1">
    <source>
        <dbReference type="ARBA" id="ARBA00004613"/>
    </source>
</evidence>
<comment type="catalytic activity">
    <reaction evidence="6">
        <text>3-phenylpyruvate = enol-phenylpyruvate</text>
        <dbReference type="Rhea" id="RHEA:17097"/>
        <dbReference type="ChEBI" id="CHEBI:16815"/>
        <dbReference type="ChEBI" id="CHEBI:18005"/>
        <dbReference type="EC" id="5.3.2.1"/>
    </reaction>
</comment>
<keyword evidence="5" id="KW-0413">Isomerase</keyword>
<comment type="catalytic activity">
    <reaction evidence="7">
        <text>L-dopachrome = 5,6-dihydroxyindole-2-carboxylate</text>
        <dbReference type="Rhea" id="RHEA:13041"/>
        <dbReference type="ChEBI" id="CHEBI:16875"/>
        <dbReference type="ChEBI" id="CHEBI:57509"/>
        <dbReference type="EC" id="5.3.3.12"/>
    </reaction>
</comment>
<dbReference type="InterPro" id="IPR014347">
    <property type="entry name" value="Tautomerase/MIF_sf"/>
</dbReference>
<dbReference type="Pfam" id="PF01187">
    <property type="entry name" value="MIF"/>
    <property type="match status" value="1"/>
</dbReference>
<dbReference type="InterPro" id="IPR001398">
    <property type="entry name" value="Macrophage_inhib_fac"/>
</dbReference>
<evidence type="ECO:0000256" key="12">
    <source>
        <dbReference type="ARBA" id="ARBA00042730"/>
    </source>
</evidence>
<dbReference type="GO" id="GO:0050178">
    <property type="term" value="F:phenylpyruvate tautomerase activity"/>
    <property type="evidence" value="ECO:0007669"/>
    <property type="project" value="UniProtKB-EC"/>
</dbReference>
<dbReference type="STRING" id="946362.F2UBZ7"/>
<reference evidence="13" key="1">
    <citation type="submission" date="2009-08" db="EMBL/GenBank/DDBJ databases">
        <title>Annotation of Salpingoeca rosetta.</title>
        <authorList>
            <consortium name="The Broad Institute Genome Sequencing Platform"/>
            <person name="Russ C."/>
            <person name="Cuomo C."/>
            <person name="Burger G."/>
            <person name="Gray M.W."/>
            <person name="Holland P.W.H."/>
            <person name="King N."/>
            <person name="Lang F.B.F."/>
            <person name="Roger A.J."/>
            <person name="Ruiz-Trillo I."/>
            <person name="Young S.K."/>
            <person name="Zeng Q."/>
            <person name="Gargeya S."/>
            <person name="Alvarado L."/>
            <person name="Berlin A."/>
            <person name="Chapman S.B."/>
            <person name="Chen Z."/>
            <person name="Freedman E."/>
            <person name="Gellesch M."/>
            <person name="Goldberg J."/>
            <person name="Griggs A."/>
            <person name="Gujja S."/>
            <person name="Heilman E."/>
            <person name="Heiman D."/>
            <person name="Howarth C."/>
            <person name="Mehta T."/>
            <person name="Neiman D."/>
            <person name="Pearson M."/>
            <person name="Roberts A."/>
            <person name="Saif S."/>
            <person name="Shea T."/>
            <person name="Shenoy N."/>
            <person name="Sisk P."/>
            <person name="Stolte C."/>
            <person name="Sykes S."/>
            <person name="White J."/>
            <person name="Yandava C."/>
            <person name="Haas B."/>
            <person name="Nusbaum C."/>
            <person name="Birren B."/>
        </authorList>
    </citation>
    <scope>NUCLEOTIDE SEQUENCE [LARGE SCALE GENOMIC DNA]</scope>
    <source>
        <strain evidence="13">ATCC 50818</strain>
    </source>
</reference>
<evidence type="ECO:0000256" key="9">
    <source>
        <dbReference type="ARBA" id="ARBA00039086"/>
    </source>
</evidence>
<gene>
    <name evidence="13" type="ORF">PTSG_12443</name>
</gene>
<dbReference type="EC" id="5.3.3.12" evidence="8"/>
<keyword evidence="14" id="KW-1185">Reference proteome</keyword>
<evidence type="ECO:0000313" key="13">
    <source>
        <dbReference type="EMBL" id="EGD74412.1"/>
    </source>
</evidence>
<dbReference type="PANTHER" id="PTHR11954:SF6">
    <property type="entry name" value="MACROPHAGE MIGRATION INHIBITORY FACTOR"/>
    <property type="match status" value="1"/>
</dbReference>
<dbReference type="GeneID" id="16073888"/>
<dbReference type="InParanoid" id="F2UBZ7"/>
<name>F2UBZ7_SALR5</name>
<dbReference type="Proteomes" id="UP000007799">
    <property type="component" value="Unassembled WGS sequence"/>
</dbReference>
<dbReference type="PANTHER" id="PTHR11954">
    <property type="entry name" value="D-DOPACHROME DECARBOXYLASE"/>
    <property type="match status" value="1"/>
</dbReference>
<dbReference type="OMA" id="RVYISFN"/>
<evidence type="ECO:0000256" key="2">
    <source>
        <dbReference type="ARBA" id="ARBA00005851"/>
    </source>
</evidence>
<dbReference type="Gene3D" id="3.30.429.10">
    <property type="entry name" value="Macrophage Migration Inhibitory Factor"/>
    <property type="match status" value="1"/>
</dbReference>
<dbReference type="OrthoDB" id="255819at2759"/>
<evidence type="ECO:0000256" key="6">
    <source>
        <dbReference type="ARBA" id="ARBA00036735"/>
    </source>
</evidence>
<dbReference type="EMBL" id="GL832968">
    <property type="protein sequence ID" value="EGD74412.1"/>
    <property type="molecule type" value="Genomic_DNA"/>
</dbReference>
<protein>
    <recommendedName>
        <fullName evidence="12">L-dopachrome isomerase</fullName>
        <ecNumber evidence="9">5.3.2.1</ecNumber>
        <ecNumber evidence="8">5.3.3.12</ecNumber>
    </recommendedName>
    <alternativeName>
        <fullName evidence="10">L-dopachrome tautomerase</fullName>
    </alternativeName>
    <alternativeName>
        <fullName evidence="11">Phenylpyruvate tautomerase</fullName>
    </alternativeName>
</protein>
<sequence length="115" mass="12445">MPLLELHTNVNRPENVAAIVEGLSALLAEATGKPLQYIMVRTSFDEAMAMGGTTAPAAFLRLSSIGKIGHNENKGYSAKICKFLTEHLGIEADRVYINFVDVSRANWGYNGGTFA</sequence>
<accession>F2UBZ7</accession>
<evidence type="ECO:0000256" key="3">
    <source>
        <dbReference type="ARBA" id="ARBA00022514"/>
    </source>
</evidence>
<dbReference type="SUPFAM" id="SSF55331">
    <property type="entry name" value="Tautomerase/MIF"/>
    <property type="match status" value="1"/>
</dbReference>
<dbReference type="AlphaFoldDB" id="F2UBZ7"/>
<evidence type="ECO:0000256" key="4">
    <source>
        <dbReference type="ARBA" id="ARBA00022525"/>
    </source>
</evidence>
<evidence type="ECO:0000256" key="5">
    <source>
        <dbReference type="ARBA" id="ARBA00023235"/>
    </source>
</evidence>
<dbReference type="GO" id="GO:0004167">
    <property type="term" value="F:dopachrome isomerase activity"/>
    <property type="evidence" value="ECO:0007669"/>
    <property type="project" value="UniProtKB-EC"/>
</dbReference>
<evidence type="ECO:0000256" key="7">
    <source>
        <dbReference type="ARBA" id="ARBA00036823"/>
    </source>
</evidence>
<dbReference type="GO" id="GO:0005125">
    <property type="term" value="F:cytokine activity"/>
    <property type="evidence" value="ECO:0007669"/>
    <property type="project" value="UniProtKB-KW"/>
</dbReference>
<evidence type="ECO:0000256" key="11">
    <source>
        <dbReference type="ARBA" id="ARBA00041912"/>
    </source>
</evidence>
<evidence type="ECO:0000313" key="14">
    <source>
        <dbReference type="Proteomes" id="UP000007799"/>
    </source>
</evidence>
<dbReference type="eggNOG" id="KOG1759">
    <property type="taxonomic scope" value="Eukaryota"/>
</dbReference>